<sequence length="175" mass="18460">MASLTPPLSALPTAADPRTTLESVVAPPTTGPVQQRSVECGPLVPSTPILPTNQLCPTTCEQSGTKLILATNLPISDDTANATLISAASAAPTNLYPPGTIAAPASDVHAHPSARANPLDDLFKEVQLDNEQLRAQLAKSRQARAHLMVEGELDRRRYEEEAARKEAAHSAVLVC</sequence>
<evidence type="ECO:0000313" key="3">
    <source>
        <dbReference type="Proteomes" id="UP001141327"/>
    </source>
</evidence>
<keyword evidence="1" id="KW-0175">Coiled coil</keyword>
<dbReference type="EMBL" id="JAPMOS010000236">
    <property type="protein sequence ID" value="KAJ4453615.1"/>
    <property type="molecule type" value="Genomic_DNA"/>
</dbReference>
<evidence type="ECO:0000313" key="2">
    <source>
        <dbReference type="EMBL" id="KAJ4453615.1"/>
    </source>
</evidence>
<name>A0ABQ8U9X8_9EUKA</name>
<protein>
    <submittedName>
        <fullName evidence="2">Uncharacterized protein</fullName>
    </submittedName>
</protein>
<reference evidence="2" key="1">
    <citation type="journal article" date="2022" name="bioRxiv">
        <title>Genomics of Preaxostyla Flagellates Illuminates Evolutionary Transitions and the Path Towards Mitochondrial Loss.</title>
        <authorList>
            <person name="Novak L.V.F."/>
            <person name="Treitli S.C."/>
            <person name="Pyrih J."/>
            <person name="Halakuc P."/>
            <person name="Pipaliya S.V."/>
            <person name="Vacek V."/>
            <person name="Brzon O."/>
            <person name="Soukal P."/>
            <person name="Eme L."/>
            <person name="Dacks J.B."/>
            <person name="Karnkowska A."/>
            <person name="Elias M."/>
            <person name="Hampl V."/>
        </authorList>
    </citation>
    <scope>NUCLEOTIDE SEQUENCE</scope>
    <source>
        <strain evidence="2">RCP-MX</strain>
    </source>
</reference>
<dbReference type="Proteomes" id="UP001141327">
    <property type="component" value="Unassembled WGS sequence"/>
</dbReference>
<keyword evidence="3" id="KW-1185">Reference proteome</keyword>
<feature type="coiled-coil region" evidence="1">
    <location>
        <begin position="123"/>
        <end position="150"/>
    </location>
</feature>
<comment type="caution">
    <text evidence="2">The sequence shown here is derived from an EMBL/GenBank/DDBJ whole genome shotgun (WGS) entry which is preliminary data.</text>
</comment>
<evidence type="ECO:0000256" key="1">
    <source>
        <dbReference type="SAM" id="Coils"/>
    </source>
</evidence>
<gene>
    <name evidence="2" type="ORF">PAPYR_11866</name>
</gene>
<accession>A0ABQ8U9X8</accession>
<proteinExistence type="predicted"/>
<organism evidence="2 3">
    <name type="scientific">Paratrimastix pyriformis</name>
    <dbReference type="NCBI Taxonomy" id="342808"/>
    <lineage>
        <taxon>Eukaryota</taxon>
        <taxon>Metamonada</taxon>
        <taxon>Preaxostyla</taxon>
        <taxon>Paratrimastigidae</taxon>
        <taxon>Paratrimastix</taxon>
    </lineage>
</organism>